<comment type="caution">
    <text evidence="1">The sequence shown here is derived from an EMBL/GenBank/DDBJ whole genome shotgun (WGS) entry which is preliminary data.</text>
</comment>
<dbReference type="Gene3D" id="3.40.50.2300">
    <property type="match status" value="2"/>
</dbReference>
<evidence type="ECO:0000313" key="1">
    <source>
        <dbReference type="EMBL" id="MBU2711778.1"/>
    </source>
</evidence>
<dbReference type="EMBL" id="JAGSOY010000025">
    <property type="protein sequence ID" value="MBU2711778.1"/>
    <property type="molecule type" value="Genomic_DNA"/>
</dbReference>
<keyword evidence="2" id="KW-1185">Reference proteome</keyword>
<sequence>MVFTNITGVLERPLFKKSIVQLKETTPSIKNFLILFNDGTTSSAAIKEEFKGKTTTTLGGIDVSVQQIGILKEWKETVLGTKNQGFDAIIIGLYHTLKDDNEQSVDAEQLLIWTSEHSPIPLFAFWDFAVGANKTIGGLVLYGYTQGETAAKMALKILKGKSPNMIRPIVGEKGRYLYSKQQHKKWNIRLPKNLRSRADFVE</sequence>
<protein>
    <submittedName>
        <fullName evidence="1">Uncharacterized protein</fullName>
    </submittedName>
</protein>
<dbReference type="PANTHER" id="PTHR35271:SF1">
    <property type="entry name" value="ABC TRANSPORTER, SUBSTRATE-BINDING LIPOPROTEIN"/>
    <property type="match status" value="1"/>
</dbReference>
<organism evidence="1 2">
    <name type="scientific">Zooshikella harenae</name>
    <dbReference type="NCBI Taxonomy" id="2827238"/>
    <lineage>
        <taxon>Bacteria</taxon>
        <taxon>Pseudomonadati</taxon>
        <taxon>Pseudomonadota</taxon>
        <taxon>Gammaproteobacteria</taxon>
        <taxon>Oceanospirillales</taxon>
        <taxon>Zooshikellaceae</taxon>
        <taxon>Zooshikella</taxon>
    </lineage>
</organism>
<dbReference type="Pfam" id="PF04392">
    <property type="entry name" value="ABC_sub_bind"/>
    <property type="match status" value="1"/>
</dbReference>
<gene>
    <name evidence="1" type="ORF">KCG35_11965</name>
</gene>
<dbReference type="Proteomes" id="UP000690515">
    <property type="component" value="Unassembled WGS sequence"/>
</dbReference>
<reference evidence="1 2" key="1">
    <citation type="submission" date="2021-04" db="EMBL/GenBank/DDBJ databases">
        <authorList>
            <person name="Pira H."/>
            <person name="Risdian C."/>
            <person name="Wink J."/>
        </authorList>
    </citation>
    <scope>NUCLEOTIDE SEQUENCE [LARGE SCALE GENOMIC DNA]</scope>
    <source>
        <strain evidence="1 2">WH53</strain>
    </source>
</reference>
<accession>A0ABS5ZD43</accession>
<proteinExistence type="predicted"/>
<dbReference type="InterPro" id="IPR007487">
    <property type="entry name" value="ABC_transpt-TYRBP-like"/>
</dbReference>
<name>A0ABS5ZD43_9GAMM</name>
<evidence type="ECO:0000313" key="2">
    <source>
        <dbReference type="Proteomes" id="UP000690515"/>
    </source>
</evidence>
<dbReference type="PANTHER" id="PTHR35271">
    <property type="entry name" value="ABC TRANSPORTER, SUBSTRATE-BINDING LIPOPROTEIN-RELATED"/>
    <property type="match status" value="1"/>
</dbReference>
<dbReference type="RefSeq" id="WP_215819937.1">
    <property type="nucleotide sequence ID" value="NZ_JAGSOY010000025.1"/>
</dbReference>